<protein>
    <submittedName>
        <fullName evidence="6">Flavin reductase family protein</fullName>
    </submittedName>
    <submittedName>
        <fullName evidence="5">Flavoredoxin</fullName>
    </submittedName>
</protein>
<keyword evidence="7" id="KW-1185">Reference proteome</keyword>
<dbReference type="Proteomes" id="UP000191056">
    <property type="component" value="Unassembled WGS sequence"/>
</dbReference>
<comment type="cofactor">
    <cofactor evidence="1">
        <name>FMN</name>
        <dbReference type="ChEBI" id="CHEBI:58210"/>
    </cofactor>
</comment>
<evidence type="ECO:0000313" key="8">
    <source>
        <dbReference type="Proteomes" id="UP000265930"/>
    </source>
</evidence>
<evidence type="ECO:0000313" key="6">
    <source>
        <dbReference type="EMBL" id="RII34032.1"/>
    </source>
</evidence>
<evidence type="ECO:0000256" key="1">
    <source>
        <dbReference type="ARBA" id="ARBA00001917"/>
    </source>
</evidence>
<dbReference type="GO" id="GO:0016646">
    <property type="term" value="F:oxidoreductase activity, acting on the CH-NH group of donors, NAD or NADP as acceptor"/>
    <property type="evidence" value="ECO:0007669"/>
    <property type="project" value="UniProtKB-ARBA"/>
</dbReference>
<dbReference type="EMBL" id="MZGT01000029">
    <property type="protein sequence ID" value="OPJ61583.1"/>
    <property type="molecule type" value="Genomic_DNA"/>
</dbReference>
<dbReference type="PANTHER" id="PTHR43567:SF1">
    <property type="entry name" value="FLAVOREDOXIN"/>
    <property type="match status" value="1"/>
</dbReference>
<evidence type="ECO:0000259" key="4">
    <source>
        <dbReference type="Pfam" id="PF01613"/>
    </source>
</evidence>
<dbReference type="Proteomes" id="UP000265930">
    <property type="component" value="Unassembled WGS sequence"/>
</dbReference>
<comment type="caution">
    <text evidence="5">The sequence shown here is derived from an EMBL/GenBank/DDBJ whole genome shotgun (WGS) entry which is preliminary data.</text>
</comment>
<organism evidence="5 7">
    <name type="scientific">Clostridium chromiireducens</name>
    <dbReference type="NCBI Taxonomy" id="225345"/>
    <lineage>
        <taxon>Bacteria</taxon>
        <taxon>Bacillati</taxon>
        <taxon>Bacillota</taxon>
        <taxon>Clostridia</taxon>
        <taxon>Eubacteriales</taxon>
        <taxon>Clostridiaceae</taxon>
        <taxon>Clostridium</taxon>
    </lineage>
</organism>
<name>A0A1V4INW4_9CLOT</name>
<comment type="similarity">
    <text evidence="3">Belongs to the flavoredoxin family.</text>
</comment>
<dbReference type="InterPro" id="IPR002563">
    <property type="entry name" value="Flavin_Rdtase-like_dom"/>
</dbReference>
<gene>
    <name evidence="5" type="primary">flr_3</name>
    <name evidence="5" type="ORF">CLCHR_23770</name>
    <name evidence="6" type="ORF">D2A34_12680</name>
</gene>
<dbReference type="Gene3D" id="2.30.110.10">
    <property type="entry name" value="Electron Transport, Fmn-binding Protein, Chain A"/>
    <property type="match status" value="1"/>
</dbReference>
<evidence type="ECO:0000313" key="7">
    <source>
        <dbReference type="Proteomes" id="UP000191056"/>
    </source>
</evidence>
<dbReference type="RefSeq" id="WP_079440003.1">
    <property type="nucleotide sequence ID" value="NZ_JBLZIA010000013.1"/>
</dbReference>
<accession>A0A1V4INW4</accession>
<evidence type="ECO:0000256" key="2">
    <source>
        <dbReference type="ARBA" id="ARBA00022630"/>
    </source>
</evidence>
<dbReference type="AlphaFoldDB" id="A0A1V4INW4"/>
<dbReference type="PANTHER" id="PTHR43567">
    <property type="entry name" value="FLAVOREDOXIN-RELATED-RELATED"/>
    <property type="match status" value="1"/>
</dbReference>
<dbReference type="GO" id="GO:0010181">
    <property type="term" value="F:FMN binding"/>
    <property type="evidence" value="ECO:0007669"/>
    <property type="project" value="InterPro"/>
</dbReference>
<dbReference type="InterPro" id="IPR052174">
    <property type="entry name" value="Flavoredoxin"/>
</dbReference>
<dbReference type="EMBL" id="QXDJ01000003">
    <property type="protein sequence ID" value="RII34032.1"/>
    <property type="molecule type" value="Genomic_DNA"/>
</dbReference>
<reference evidence="5 7" key="1">
    <citation type="submission" date="2017-03" db="EMBL/GenBank/DDBJ databases">
        <title>Genome sequence of Clostridium chromiireducens DSM 23318.</title>
        <authorList>
            <person name="Poehlein A."/>
            <person name="Daniel R."/>
        </authorList>
    </citation>
    <scope>NUCLEOTIDE SEQUENCE [LARGE SCALE GENOMIC DNA]</scope>
    <source>
        <strain evidence="5 7">DSM 23318</strain>
    </source>
</reference>
<keyword evidence="2" id="KW-0285">Flavoprotein</keyword>
<evidence type="ECO:0000313" key="5">
    <source>
        <dbReference type="EMBL" id="OPJ61583.1"/>
    </source>
</evidence>
<dbReference type="SUPFAM" id="SSF50475">
    <property type="entry name" value="FMN-binding split barrel"/>
    <property type="match status" value="1"/>
</dbReference>
<sequence length="188" mass="21592">MKKISIEPSLIFFPQPIYIIGTQNADGSPNFGTVTWLEVTIDNTPHIVMTIGGNKQTRINLLRENKFSANLVSKDMIWLADYLGSTTGTSETKNKVKYDYIWNEDQNIPMLEQSRWIYECNVSKVIELNGSHLFISEIENIQIDEALENIDFSKIDLNKLDPAIYAPFNYYAIGNKIGNRGDWMKYLK</sequence>
<feature type="domain" description="Flavin reductase like" evidence="4">
    <location>
        <begin position="13"/>
        <end position="149"/>
    </location>
</feature>
<dbReference type="Pfam" id="PF01613">
    <property type="entry name" value="Flavin_Reduct"/>
    <property type="match status" value="1"/>
</dbReference>
<proteinExistence type="inferred from homology"/>
<reference evidence="6 8" key="2">
    <citation type="submission" date="2018-08" db="EMBL/GenBank/DDBJ databases">
        <title>Genome of Clostridium chromiireducens C1, DSM12136.</title>
        <authorList>
            <person name="Xing M."/>
            <person name="Wei Y."/>
            <person name="Ang E.L."/>
            <person name="Zhao H."/>
            <person name="Zhang Y."/>
        </authorList>
    </citation>
    <scope>NUCLEOTIDE SEQUENCE [LARGE SCALE GENOMIC DNA]</scope>
    <source>
        <strain evidence="6 8">C1</strain>
    </source>
</reference>
<dbReference type="InterPro" id="IPR012349">
    <property type="entry name" value="Split_barrel_FMN-bd"/>
</dbReference>
<dbReference type="OrthoDB" id="9806228at2"/>
<dbReference type="STRING" id="225345.CLCHR_23770"/>
<evidence type="ECO:0000256" key="3">
    <source>
        <dbReference type="ARBA" id="ARBA00038054"/>
    </source>
</evidence>